<evidence type="ECO:0000313" key="3">
    <source>
        <dbReference type="Proteomes" id="UP000462014"/>
    </source>
</evidence>
<comment type="caution">
    <text evidence="2">The sequence shown here is derived from an EMBL/GenBank/DDBJ whole genome shotgun (WGS) entry which is preliminary data.</text>
</comment>
<reference evidence="2 3" key="1">
    <citation type="submission" date="2019-12" db="EMBL/GenBank/DDBJ databases">
        <title>Mucilaginibacter sp. HMF7410 genome sequencing and assembly.</title>
        <authorList>
            <person name="Kang H."/>
            <person name="Cha I."/>
            <person name="Kim H."/>
            <person name="Joh K."/>
        </authorList>
    </citation>
    <scope>NUCLEOTIDE SEQUENCE [LARGE SCALE GENOMIC DNA]</scope>
    <source>
        <strain evidence="2 3">HMF7410</strain>
    </source>
</reference>
<organism evidence="2 3">
    <name type="scientific">Mucilaginibacter arboris</name>
    <dbReference type="NCBI Taxonomy" id="2682090"/>
    <lineage>
        <taxon>Bacteria</taxon>
        <taxon>Pseudomonadati</taxon>
        <taxon>Bacteroidota</taxon>
        <taxon>Sphingobacteriia</taxon>
        <taxon>Sphingobacteriales</taxon>
        <taxon>Sphingobacteriaceae</taxon>
        <taxon>Mucilaginibacter</taxon>
    </lineage>
</organism>
<dbReference type="Proteomes" id="UP000462014">
    <property type="component" value="Unassembled WGS sequence"/>
</dbReference>
<accession>A0A7K1SY75</accession>
<keyword evidence="3" id="KW-1185">Reference proteome</keyword>
<dbReference type="EMBL" id="WPIK01000010">
    <property type="protein sequence ID" value="MVN22271.1"/>
    <property type="molecule type" value="Genomic_DNA"/>
</dbReference>
<gene>
    <name evidence="2" type="ORF">GO621_12080</name>
</gene>
<name>A0A7K1SY75_9SPHI</name>
<dbReference type="InterPro" id="IPR025347">
    <property type="entry name" value="DUF4251"/>
</dbReference>
<evidence type="ECO:0000256" key="1">
    <source>
        <dbReference type="SAM" id="SignalP"/>
    </source>
</evidence>
<sequence>MKSIYSFSIRAILLISLLFNAYNKVQAQAQQNTRAQKKQQKLDAVKKMVNNQNYIFMAERANPLGWGTINLNYNYNVVVSKDSVDSYLPYFGRAYVAPINPVDPKETGIQFKSKNFDYNSVLSKRSGWEVIIVPHDVKETRKFILDISEAGYATLSVTSENRQSISFDGYITENVPKKKKAS</sequence>
<dbReference type="RefSeq" id="WP_157567369.1">
    <property type="nucleotide sequence ID" value="NZ_WPIK01000010.1"/>
</dbReference>
<protein>
    <submittedName>
        <fullName evidence="2">DUF4251 domain-containing protein</fullName>
    </submittedName>
</protein>
<dbReference type="Gene3D" id="2.40.128.410">
    <property type="match status" value="1"/>
</dbReference>
<dbReference type="Pfam" id="PF14059">
    <property type="entry name" value="DUF4251"/>
    <property type="match status" value="1"/>
</dbReference>
<dbReference type="AlphaFoldDB" id="A0A7K1SY75"/>
<evidence type="ECO:0000313" key="2">
    <source>
        <dbReference type="EMBL" id="MVN22271.1"/>
    </source>
</evidence>
<feature type="signal peptide" evidence="1">
    <location>
        <begin position="1"/>
        <end position="21"/>
    </location>
</feature>
<keyword evidence="1" id="KW-0732">Signal</keyword>
<feature type="chain" id="PRO_5029513733" evidence="1">
    <location>
        <begin position="22"/>
        <end position="182"/>
    </location>
</feature>
<proteinExistence type="predicted"/>